<accession>A0ABQ5NBS9</accession>
<dbReference type="SUPFAM" id="SSF55120">
    <property type="entry name" value="Pseudouridine synthase"/>
    <property type="match status" value="1"/>
</dbReference>
<keyword evidence="3" id="KW-0694">RNA-binding</keyword>
<organism evidence="6 7">
    <name type="scientific">Clostridium omnivorum</name>
    <dbReference type="NCBI Taxonomy" id="1604902"/>
    <lineage>
        <taxon>Bacteria</taxon>
        <taxon>Bacillati</taxon>
        <taxon>Bacillota</taxon>
        <taxon>Clostridia</taxon>
        <taxon>Eubacteriales</taxon>
        <taxon>Clostridiaceae</taxon>
        <taxon>Clostridium</taxon>
    </lineage>
</organism>
<dbReference type="Pfam" id="PF01479">
    <property type="entry name" value="S4"/>
    <property type="match status" value="1"/>
</dbReference>
<dbReference type="PROSITE" id="PS01149">
    <property type="entry name" value="PSI_RSU"/>
    <property type="match status" value="1"/>
</dbReference>
<keyword evidence="2 4" id="KW-0413">Isomerase</keyword>
<dbReference type="InterPro" id="IPR000748">
    <property type="entry name" value="PsdUridine_synth_RsuA/RluB/E/F"/>
</dbReference>
<dbReference type="InterPro" id="IPR042092">
    <property type="entry name" value="PsdUridine_s_RsuA/RluB/E/F_cat"/>
</dbReference>
<evidence type="ECO:0000256" key="2">
    <source>
        <dbReference type="ARBA" id="ARBA00023235"/>
    </source>
</evidence>
<dbReference type="PANTHER" id="PTHR47683">
    <property type="entry name" value="PSEUDOURIDINE SYNTHASE FAMILY PROTEIN-RELATED"/>
    <property type="match status" value="1"/>
</dbReference>
<reference evidence="6 7" key="1">
    <citation type="journal article" date="2024" name="Int. J. Syst. Evol. Microbiol.">
        <title>Clostridium omnivorum sp. nov., isolated from anoxic soil under the treatment of reductive soil disinfestation.</title>
        <authorList>
            <person name="Ueki A."/>
            <person name="Tonouchi A."/>
            <person name="Kaku N."/>
            <person name="Honma S."/>
            <person name="Ueki K."/>
        </authorList>
    </citation>
    <scope>NUCLEOTIDE SEQUENCE [LARGE SCALE GENOMIC DNA]</scope>
    <source>
        <strain evidence="6 7">E14</strain>
    </source>
</reference>
<dbReference type="CDD" id="cd00165">
    <property type="entry name" value="S4"/>
    <property type="match status" value="1"/>
</dbReference>
<keyword evidence="7" id="KW-1185">Reference proteome</keyword>
<dbReference type="InterPro" id="IPR006145">
    <property type="entry name" value="PsdUridine_synth_RsuA/RluA"/>
</dbReference>
<evidence type="ECO:0000259" key="5">
    <source>
        <dbReference type="SMART" id="SM00363"/>
    </source>
</evidence>
<proteinExistence type="inferred from homology"/>
<dbReference type="Gene3D" id="3.10.290.10">
    <property type="entry name" value="RNA-binding S4 domain"/>
    <property type="match status" value="1"/>
</dbReference>
<evidence type="ECO:0000256" key="1">
    <source>
        <dbReference type="ARBA" id="ARBA00008348"/>
    </source>
</evidence>
<dbReference type="Pfam" id="PF00849">
    <property type="entry name" value="PseudoU_synth_2"/>
    <property type="match status" value="1"/>
</dbReference>
<dbReference type="InterPro" id="IPR036986">
    <property type="entry name" value="S4_RNA-bd_sf"/>
</dbReference>
<dbReference type="InterPro" id="IPR050343">
    <property type="entry name" value="RsuA_PseudoU_synthase"/>
</dbReference>
<dbReference type="PANTHER" id="PTHR47683:SF2">
    <property type="entry name" value="RNA-BINDING S4 DOMAIN-CONTAINING PROTEIN"/>
    <property type="match status" value="1"/>
</dbReference>
<dbReference type="EC" id="5.4.99.-" evidence="4"/>
<dbReference type="InterPro" id="IPR002942">
    <property type="entry name" value="S4_RNA-bd"/>
</dbReference>
<dbReference type="EMBL" id="BRXR01000001">
    <property type="protein sequence ID" value="GLC32660.1"/>
    <property type="molecule type" value="Genomic_DNA"/>
</dbReference>
<dbReference type="SUPFAM" id="SSF55174">
    <property type="entry name" value="Alpha-L RNA-binding motif"/>
    <property type="match status" value="1"/>
</dbReference>
<comment type="similarity">
    <text evidence="1 4">Belongs to the pseudouridine synthase RsuA family.</text>
</comment>
<dbReference type="Proteomes" id="UP001208567">
    <property type="component" value="Unassembled WGS sequence"/>
</dbReference>
<evidence type="ECO:0000256" key="3">
    <source>
        <dbReference type="PROSITE-ProRule" id="PRU00182"/>
    </source>
</evidence>
<evidence type="ECO:0000313" key="6">
    <source>
        <dbReference type="EMBL" id="GLC32660.1"/>
    </source>
</evidence>
<dbReference type="PROSITE" id="PS50889">
    <property type="entry name" value="S4"/>
    <property type="match status" value="1"/>
</dbReference>
<dbReference type="InterPro" id="IPR020094">
    <property type="entry name" value="TruA/RsuA/RluB/E/F_N"/>
</dbReference>
<dbReference type="RefSeq" id="WP_264851971.1">
    <property type="nucleotide sequence ID" value="NZ_BRXR01000001.1"/>
</dbReference>
<protein>
    <recommendedName>
        <fullName evidence="4">Pseudouridine synthase</fullName>
        <ecNumber evidence="4">5.4.99.-</ecNumber>
    </recommendedName>
</protein>
<dbReference type="Gene3D" id="3.30.70.1560">
    <property type="entry name" value="Alpha-L RNA-binding motif"/>
    <property type="match status" value="1"/>
</dbReference>
<feature type="domain" description="RNA-binding S4" evidence="5">
    <location>
        <begin position="3"/>
        <end position="65"/>
    </location>
</feature>
<dbReference type="SMART" id="SM00363">
    <property type="entry name" value="S4"/>
    <property type="match status" value="1"/>
</dbReference>
<dbReference type="CDD" id="cd02870">
    <property type="entry name" value="PseudoU_synth_RsuA_like"/>
    <property type="match status" value="1"/>
</dbReference>
<name>A0ABQ5NBS9_9CLOT</name>
<comment type="caution">
    <text evidence="6">The sequence shown here is derived from an EMBL/GenBank/DDBJ whole genome shotgun (WGS) entry which is preliminary data.</text>
</comment>
<sequence>MIERLQKYMAKCGVASRRKCEEIIGSGRVQVNDIVITEFGYKVDLEKDTVYVDGKKINLEENKIYIALNKPVGYLSAVKDDRGKKTIIELVDVKERIYPIGRLDYDTSGLILLTNDGEIYNRVIHPRQEVNKVYIAAVKGIPSKEEMKRFSYGIDIGDYVTAPATIKILEENSKGCNLKITIHEGKNRQVRRMCAAINHPVITLQRISIGNIKLGDLNVGSYRYLTESEMNYLFSL</sequence>
<dbReference type="InterPro" id="IPR020103">
    <property type="entry name" value="PsdUridine_synth_cat_dom_sf"/>
</dbReference>
<dbReference type="NCBIfam" id="TIGR00093">
    <property type="entry name" value="pseudouridine synthase"/>
    <property type="match status" value="1"/>
</dbReference>
<dbReference type="InterPro" id="IPR018496">
    <property type="entry name" value="PsdUridine_synth_RsuA/RluB_CS"/>
</dbReference>
<gene>
    <name evidence="6" type="ORF">bsdE14_40700</name>
</gene>
<evidence type="ECO:0000313" key="7">
    <source>
        <dbReference type="Proteomes" id="UP001208567"/>
    </source>
</evidence>
<dbReference type="Gene3D" id="3.30.70.580">
    <property type="entry name" value="Pseudouridine synthase I, catalytic domain, N-terminal subdomain"/>
    <property type="match status" value="1"/>
</dbReference>
<evidence type="ECO:0000256" key="4">
    <source>
        <dbReference type="RuleBase" id="RU003887"/>
    </source>
</evidence>